<protein>
    <submittedName>
        <fullName evidence="3">Rod binding domain-containing protein</fullName>
    </submittedName>
</protein>
<dbReference type="Proteomes" id="UP000544872">
    <property type="component" value="Unassembled WGS sequence"/>
</dbReference>
<keyword evidence="4" id="KW-1185">Reference proteome</keyword>
<gene>
    <name evidence="3" type="ORF">FHS48_000673</name>
</gene>
<reference evidence="3 4" key="1">
    <citation type="submission" date="2020-08" db="EMBL/GenBank/DDBJ databases">
        <title>Genomic Encyclopedia of Type Strains, Phase IV (KMG-IV): sequencing the most valuable type-strain genomes for metagenomic binning, comparative biology and taxonomic classification.</title>
        <authorList>
            <person name="Goeker M."/>
        </authorList>
    </citation>
    <scope>NUCLEOTIDE SEQUENCE [LARGE SCALE GENOMIC DNA]</scope>
    <source>
        <strain evidence="3 4">DSM 11590</strain>
    </source>
</reference>
<comment type="caution">
    <text evidence="3">The sequence shown here is derived from an EMBL/GenBank/DDBJ whole genome shotgun (WGS) entry which is preliminary data.</text>
</comment>
<dbReference type="InterPro" id="IPR019301">
    <property type="entry name" value="Flagellar_prot_FlgJ_N"/>
</dbReference>
<dbReference type="AlphaFoldDB" id="A0A7W9ZD67"/>
<dbReference type="EMBL" id="JACIIX010000002">
    <property type="protein sequence ID" value="MBB6209271.1"/>
    <property type="molecule type" value="Genomic_DNA"/>
</dbReference>
<dbReference type="Pfam" id="PF10135">
    <property type="entry name" value="Rod-binding"/>
    <property type="match status" value="1"/>
</dbReference>
<feature type="compositionally biased region" description="Polar residues" evidence="1">
    <location>
        <begin position="1"/>
        <end position="10"/>
    </location>
</feature>
<name>A0A7W9ZD67_NOVIT</name>
<evidence type="ECO:0000313" key="4">
    <source>
        <dbReference type="Proteomes" id="UP000544872"/>
    </source>
</evidence>
<evidence type="ECO:0000259" key="2">
    <source>
        <dbReference type="Pfam" id="PF10135"/>
    </source>
</evidence>
<organism evidence="3 4">
    <name type="scientific">Novispirillum itersonii</name>
    <name type="common">Aquaspirillum itersonii</name>
    <dbReference type="NCBI Taxonomy" id="189"/>
    <lineage>
        <taxon>Bacteria</taxon>
        <taxon>Pseudomonadati</taxon>
        <taxon>Pseudomonadota</taxon>
        <taxon>Alphaproteobacteria</taxon>
        <taxon>Rhodospirillales</taxon>
        <taxon>Novispirillaceae</taxon>
        <taxon>Novispirillum</taxon>
    </lineage>
</organism>
<feature type="domain" description="Flagellar protein FlgJ N-terminal" evidence="2">
    <location>
        <begin position="66"/>
        <end position="111"/>
    </location>
</feature>
<accession>A0A7W9ZD67</accession>
<evidence type="ECO:0000313" key="3">
    <source>
        <dbReference type="EMBL" id="MBB6209271.1"/>
    </source>
</evidence>
<proteinExistence type="predicted"/>
<dbReference type="RefSeq" id="WP_184261434.1">
    <property type="nucleotide sequence ID" value="NZ_JACIIX010000002.1"/>
</dbReference>
<feature type="region of interest" description="Disordered" evidence="1">
    <location>
        <begin position="1"/>
        <end position="46"/>
    </location>
</feature>
<sequence length="137" mass="14351">MSTMTSSPLSGTGLAAATETLDTARSRSRAASAYGQQATGKGKSVEATRQAAQEFVSFFASQMMQPMFDGIKSDDMFGGGVGEDTWKSMMIDQYGKEIARQDGLGLTDQVMTAMLEAQEKANAAASAAPSTVTEGNE</sequence>
<evidence type="ECO:0000256" key="1">
    <source>
        <dbReference type="SAM" id="MobiDB-lite"/>
    </source>
</evidence>